<dbReference type="SMART" id="SM00220">
    <property type="entry name" value="S_TKc"/>
    <property type="match status" value="1"/>
</dbReference>
<evidence type="ECO:0000256" key="11">
    <source>
        <dbReference type="ARBA" id="ARBA00022777"/>
    </source>
</evidence>
<evidence type="ECO:0000259" key="22">
    <source>
        <dbReference type="PROSITE" id="PS50011"/>
    </source>
</evidence>
<keyword evidence="10 20" id="KW-0547">Nucleotide-binding</keyword>
<feature type="domain" description="Protein kinase" evidence="22">
    <location>
        <begin position="19"/>
        <end position="272"/>
    </location>
</feature>
<evidence type="ECO:0000256" key="7">
    <source>
        <dbReference type="ARBA" id="ARBA00022553"/>
    </source>
</evidence>
<dbReference type="PANTHER" id="PTHR24346">
    <property type="entry name" value="MAP/MICROTUBULE AFFINITY-REGULATING KINASE"/>
    <property type="match status" value="1"/>
</dbReference>
<dbReference type="Proteomes" id="UP000275408">
    <property type="component" value="Unassembled WGS sequence"/>
</dbReference>
<keyword evidence="13" id="KW-0460">Magnesium</keyword>
<dbReference type="OrthoDB" id="193931at2759"/>
<comment type="catalytic activity">
    <reaction evidence="15">
        <text>L-threonyl-[protein] + ATP = O-phospho-L-threonyl-[protein] + ADP + H(+)</text>
        <dbReference type="Rhea" id="RHEA:46608"/>
        <dbReference type="Rhea" id="RHEA-COMP:11060"/>
        <dbReference type="Rhea" id="RHEA-COMP:11605"/>
        <dbReference type="ChEBI" id="CHEBI:15378"/>
        <dbReference type="ChEBI" id="CHEBI:30013"/>
        <dbReference type="ChEBI" id="CHEBI:30616"/>
        <dbReference type="ChEBI" id="CHEBI:61977"/>
        <dbReference type="ChEBI" id="CHEBI:456216"/>
        <dbReference type="EC" id="2.7.11.1"/>
    </reaction>
</comment>
<comment type="caution">
    <text evidence="23">The sequence shown here is derived from an EMBL/GenBank/DDBJ whole genome shotgun (WGS) entry which is preliminary data.</text>
</comment>
<keyword evidence="14" id="KW-0539">Nucleus</keyword>
<evidence type="ECO:0000256" key="12">
    <source>
        <dbReference type="ARBA" id="ARBA00022840"/>
    </source>
</evidence>
<evidence type="ECO:0000256" key="10">
    <source>
        <dbReference type="ARBA" id="ARBA00022741"/>
    </source>
</evidence>
<keyword evidence="12 20" id="KW-0067">ATP-binding</keyword>
<feature type="region of interest" description="Disordered" evidence="21">
    <location>
        <begin position="459"/>
        <end position="592"/>
    </location>
</feature>
<sequence length="741" mass="81893">MAKHSFNSTLKDGQIAGLYDLQETLGCGHFAVVKVARHVFTGERVAVKVIDKTKLDEISRAHLVKEVRCMKLVQHPNVVRLYEVIDTQTKLYLVQELGDGGDMYEYIMNHEQGLSEDKARHYFQQIVLAIDYCHKLHIVHRDLKLENVIFFKSLDVAKLTDFGLSNKFSPGQKLDTSCGSLAYSAPEVLLGDSYDAPAVDVWSLGVILFMLVCGRAPFYEANDSETLINIMDVRYSVSGHVSQPCQSLIEKMLVREPYHRCSVESIMEDPWFQGGHPPVLPTPVPLVTELPLTPEEHNYVVEIMETGKIANREKVKNSPGLELKGDQEDDLGTQLDGSSSGSGSPRIRRISSGRLAPREGQMLNETIKTHAIEAEEILHSSMEEDDHVASGSHHKTHGKFHTVGALSNKPCTSTNLQFSTEITPSLPSLSRPHERRIVHHNRLRNSNSAPLSLNQIHEERESDLEDSPVNSPRVERTRKHLGGGVIKSKRTTRRLSPVPSGSSRRSSSCSSSDEDEIEKHMRRLKTTSGCKLNTRRSNNDDGNTDGDSGGGTGVGGGNSLRTTYPIPSVNGANGEKSSGKNPSSKQGNNGKTSCLNVNMGVFAPLCEDLDVIQESNKENVDRNVEEQVNQTNAEIHNGKRSSLIEEYGVLASKGEMSEQARSNSFLEKRNSASKYIKNNDGNGECDKNEPNSLEGVVSIELTDMSLQSKDTKRLVDESKKNMSLIHNPAIQTVTSNCCQIF</sequence>
<dbReference type="GO" id="GO:0035556">
    <property type="term" value="P:intracellular signal transduction"/>
    <property type="evidence" value="ECO:0007669"/>
    <property type="project" value="TreeGrafter"/>
</dbReference>
<evidence type="ECO:0000256" key="19">
    <source>
        <dbReference type="ARBA" id="ARBA00077142"/>
    </source>
</evidence>
<feature type="compositionally biased region" description="Polar residues" evidence="21">
    <location>
        <begin position="575"/>
        <end position="592"/>
    </location>
</feature>
<evidence type="ECO:0000256" key="20">
    <source>
        <dbReference type="PROSITE-ProRule" id="PRU10141"/>
    </source>
</evidence>
<keyword evidence="24" id="KW-1185">Reference proteome</keyword>
<dbReference type="GO" id="GO:0005737">
    <property type="term" value="C:cytoplasm"/>
    <property type="evidence" value="ECO:0007669"/>
    <property type="project" value="TreeGrafter"/>
</dbReference>
<evidence type="ECO:0000313" key="23">
    <source>
        <dbReference type="EMBL" id="RMX47113.1"/>
    </source>
</evidence>
<evidence type="ECO:0000313" key="24">
    <source>
        <dbReference type="Proteomes" id="UP000275408"/>
    </source>
</evidence>
<dbReference type="PROSITE" id="PS00107">
    <property type="entry name" value="PROTEIN_KINASE_ATP"/>
    <property type="match status" value="1"/>
</dbReference>
<keyword evidence="11" id="KW-0418">Kinase</keyword>
<protein>
    <recommendedName>
        <fullName evidence="18">SNF-related serine/threonine-protein kinase</fullName>
        <ecNumber evidence="4">2.7.11.1</ecNumber>
    </recommendedName>
    <alternativeName>
        <fullName evidence="19">SNF1-related kinase</fullName>
    </alternativeName>
</protein>
<dbReference type="Pfam" id="PF00069">
    <property type="entry name" value="Pkinase"/>
    <property type="match status" value="1"/>
</dbReference>
<dbReference type="EC" id="2.7.11.1" evidence="4"/>
<dbReference type="SUPFAM" id="SSF56112">
    <property type="entry name" value="Protein kinase-like (PK-like)"/>
    <property type="match status" value="1"/>
</dbReference>
<dbReference type="CDD" id="cd14074">
    <property type="entry name" value="STKc_SNRK"/>
    <property type="match status" value="1"/>
</dbReference>
<dbReference type="FunFam" id="1.10.510.10:FF:000166">
    <property type="entry name" value="SNF-related serine/threonine-protein kinase"/>
    <property type="match status" value="1"/>
</dbReference>
<dbReference type="InterPro" id="IPR008271">
    <property type="entry name" value="Ser/Thr_kinase_AS"/>
</dbReference>
<dbReference type="InterPro" id="IPR000719">
    <property type="entry name" value="Prot_kinase_dom"/>
</dbReference>
<feature type="region of interest" description="Disordered" evidence="21">
    <location>
        <begin position="314"/>
        <end position="356"/>
    </location>
</feature>
<evidence type="ECO:0000256" key="9">
    <source>
        <dbReference type="ARBA" id="ARBA00022723"/>
    </source>
</evidence>
<evidence type="ECO:0000256" key="1">
    <source>
        <dbReference type="ARBA" id="ARBA00001946"/>
    </source>
</evidence>
<dbReference type="PANTHER" id="PTHR24346:SF45">
    <property type="entry name" value="PROTEIN KINASE DOMAIN-CONTAINING PROTEIN"/>
    <property type="match status" value="1"/>
</dbReference>
<reference evidence="23 24" key="1">
    <citation type="journal article" date="2018" name="Sci. Rep.">
        <title>Comparative analysis of the Pocillopora damicornis genome highlights role of immune system in coral evolution.</title>
        <authorList>
            <person name="Cunning R."/>
            <person name="Bay R.A."/>
            <person name="Gillette P."/>
            <person name="Baker A.C."/>
            <person name="Traylor-Knowles N."/>
        </authorList>
    </citation>
    <scope>NUCLEOTIDE SEQUENCE [LARGE SCALE GENOMIC DNA]</scope>
    <source>
        <strain evidence="23">RSMAS</strain>
        <tissue evidence="23">Whole animal</tissue>
    </source>
</reference>
<dbReference type="EMBL" id="RCHS01002487">
    <property type="protein sequence ID" value="RMX47113.1"/>
    <property type="molecule type" value="Genomic_DNA"/>
</dbReference>
<feature type="compositionally biased region" description="Low complexity" evidence="21">
    <location>
        <begin position="494"/>
        <end position="511"/>
    </location>
</feature>
<feature type="compositionally biased region" description="Gly residues" evidence="21">
    <location>
        <begin position="547"/>
        <end position="558"/>
    </location>
</feature>
<evidence type="ECO:0000256" key="3">
    <source>
        <dbReference type="ARBA" id="ARBA00006692"/>
    </source>
</evidence>
<keyword evidence="9" id="KW-0479">Metal-binding</keyword>
<dbReference type="Gene3D" id="1.10.510.10">
    <property type="entry name" value="Transferase(Phosphotransferase) domain 1"/>
    <property type="match status" value="1"/>
</dbReference>
<dbReference type="GO" id="GO:0005634">
    <property type="term" value="C:nucleus"/>
    <property type="evidence" value="ECO:0007669"/>
    <property type="project" value="UniProtKB-SubCell"/>
</dbReference>
<feature type="binding site" evidence="20">
    <location>
        <position position="48"/>
    </location>
    <ligand>
        <name>ATP</name>
        <dbReference type="ChEBI" id="CHEBI:30616"/>
    </ligand>
</feature>
<dbReference type="InterPro" id="IPR011009">
    <property type="entry name" value="Kinase-like_dom_sf"/>
</dbReference>
<name>A0A3M6U0B6_POCDA</name>
<evidence type="ECO:0000256" key="17">
    <source>
        <dbReference type="ARBA" id="ARBA00054738"/>
    </source>
</evidence>
<accession>A0A3M6U0B6</accession>
<evidence type="ECO:0000256" key="21">
    <source>
        <dbReference type="SAM" id="MobiDB-lite"/>
    </source>
</evidence>
<evidence type="ECO:0000256" key="6">
    <source>
        <dbReference type="ARBA" id="ARBA00022527"/>
    </source>
</evidence>
<keyword evidence="5" id="KW-0488">Methylation</keyword>
<evidence type="ECO:0000256" key="2">
    <source>
        <dbReference type="ARBA" id="ARBA00004123"/>
    </source>
</evidence>
<keyword evidence="6" id="KW-0723">Serine/threonine-protein kinase</keyword>
<dbReference type="AlphaFoldDB" id="A0A3M6U0B6"/>
<evidence type="ECO:0000256" key="8">
    <source>
        <dbReference type="ARBA" id="ARBA00022679"/>
    </source>
</evidence>
<gene>
    <name evidence="23" type="ORF">pdam_00021756</name>
</gene>
<evidence type="ECO:0000256" key="13">
    <source>
        <dbReference type="ARBA" id="ARBA00022842"/>
    </source>
</evidence>
<dbReference type="PROSITE" id="PS50011">
    <property type="entry name" value="PROTEIN_KINASE_DOM"/>
    <property type="match status" value="1"/>
</dbReference>
<evidence type="ECO:0000256" key="16">
    <source>
        <dbReference type="ARBA" id="ARBA00048679"/>
    </source>
</evidence>
<evidence type="ECO:0000256" key="14">
    <source>
        <dbReference type="ARBA" id="ARBA00023242"/>
    </source>
</evidence>
<dbReference type="GO" id="GO:0046872">
    <property type="term" value="F:metal ion binding"/>
    <property type="evidence" value="ECO:0007669"/>
    <property type="project" value="UniProtKB-KW"/>
</dbReference>
<evidence type="ECO:0000256" key="4">
    <source>
        <dbReference type="ARBA" id="ARBA00012513"/>
    </source>
</evidence>
<dbReference type="InterPro" id="IPR017441">
    <property type="entry name" value="Protein_kinase_ATP_BS"/>
</dbReference>
<dbReference type="GO" id="GO:0005524">
    <property type="term" value="F:ATP binding"/>
    <property type="evidence" value="ECO:0007669"/>
    <property type="project" value="UniProtKB-UniRule"/>
</dbReference>
<evidence type="ECO:0000256" key="18">
    <source>
        <dbReference type="ARBA" id="ARBA00074971"/>
    </source>
</evidence>
<comment type="cofactor">
    <cofactor evidence="1">
        <name>Mg(2+)</name>
        <dbReference type="ChEBI" id="CHEBI:18420"/>
    </cofactor>
</comment>
<keyword evidence="8" id="KW-0808">Transferase</keyword>
<evidence type="ECO:0000256" key="15">
    <source>
        <dbReference type="ARBA" id="ARBA00047899"/>
    </source>
</evidence>
<dbReference type="GO" id="GO:0004674">
    <property type="term" value="F:protein serine/threonine kinase activity"/>
    <property type="evidence" value="ECO:0007669"/>
    <property type="project" value="UniProtKB-KW"/>
</dbReference>
<evidence type="ECO:0000256" key="5">
    <source>
        <dbReference type="ARBA" id="ARBA00022481"/>
    </source>
</evidence>
<proteinExistence type="inferred from homology"/>
<comment type="function">
    <text evidence="17">May play a role in hematopoietic cell proliferation or differentiation. Potential mediator of neuronal apoptosis.</text>
</comment>
<feature type="compositionally biased region" description="Basic residues" evidence="21">
    <location>
        <begin position="476"/>
        <end position="493"/>
    </location>
</feature>
<comment type="subcellular location">
    <subcellularLocation>
        <location evidence="2">Nucleus</location>
    </subcellularLocation>
</comment>
<organism evidence="23 24">
    <name type="scientific">Pocillopora damicornis</name>
    <name type="common">Cauliflower coral</name>
    <name type="synonym">Millepora damicornis</name>
    <dbReference type="NCBI Taxonomy" id="46731"/>
    <lineage>
        <taxon>Eukaryota</taxon>
        <taxon>Metazoa</taxon>
        <taxon>Cnidaria</taxon>
        <taxon>Anthozoa</taxon>
        <taxon>Hexacorallia</taxon>
        <taxon>Scleractinia</taxon>
        <taxon>Astrocoeniina</taxon>
        <taxon>Pocilloporidae</taxon>
        <taxon>Pocillopora</taxon>
    </lineage>
</organism>
<dbReference type="FunFam" id="3.30.200.20:FF:000003">
    <property type="entry name" value="Non-specific serine/threonine protein kinase"/>
    <property type="match status" value="1"/>
</dbReference>
<keyword evidence="7" id="KW-0597">Phosphoprotein</keyword>
<comment type="catalytic activity">
    <reaction evidence="16">
        <text>L-seryl-[protein] + ATP = O-phospho-L-seryl-[protein] + ADP + H(+)</text>
        <dbReference type="Rhea" id="RHEA:17989"/>
        <dbReference type="Rhea" id="RHEA-COMP:9863"/>
        <dbReference type="Rhea" id="RHEA-COMP:11604"/>
        <dbReference type="ChEBI" id="CHEBI:15378"/>
        <dbReference type="ChEBI" id="CHEBI:29999"/>
        <dbReference type="ChEBI" id="CHEBI:30616"/>
        <dbReference type="ChEBI" id="CHEBI:83421"/>
        <dbReference type="ChEBI" id="CHEBI:456216"/>
        <dbReference type="EC" id="2.7.11.1"/>
    </reaction>
</comment>
<dbReference type="PROSITE" id="PS00108">
    <property type="entry name" value="PROTEIN_KINASE_ST"/>
    <property type="match status" value="1"/>
</dbReference>
<comment type="similarity">
    <text evidence="3">Belongs to the protein kinase superfamily. CAMK Ser/Thr protein kinase family.</text>
</comment>